<evidence type="ECO:0000313" key="3">
    <source>
        <dbReference type="Proteomes" id="UP000681356"/>
    </source>
</evidence>
<gene>
    <name evidence="2" type="ORF">KB874_17935</name>
</gene>
<protein>
    <submittedName>
        <fullName evidence="2">Zinc ribbon domain-containing protein</fullName>
    </submittedName>
</protein>
<comment type="caution">
    <text evidence="2">The sequence shown here is derived from an EMBL/GenBank/DDBJ whole genome shotgun (WGS) entry which is preliminary data.</text>
</comment>
<evidence type="ECO:0000259" key="1">
    <source>
        <dbReference type="Pfam" id="PF13408"/>
    </source>
</evidence>
<keyword evidence="3" id="KW-1185">Reference proteome</keyword>
<accession>A0A8J7WGF0</accession>
<proteinExistence type="predicted"/>
<reference evidence="2" key="1">
    <citation type="submission" date="2021-04" db="EMBL/GenBank/DDBJ databases">
        <authorList>
            <person name="Yoon J."/>
        </authorList>
    </citation>
    <scope>NUCLEOTIDE SEQUENCE</scope>
    <source>
        <strain evidence="2">KMU-90</strain>
    </source>
</reference>
<sequence>MQNIKSGRYGKVSTRHDHLYRGLFRCGLCAGPMIPERQKGRVYYRCHTSSCATKTIREDGLEAAIQSTLSSLEITEEQAGALEQAWVHDTCVEDQARRRDALRLNLAAETGRLDRLTNLAIDGTIDPDTFARKKRDLTLSIAALEEDLAGLPDPAAIKADRMAFLELAKSLAWLHIHGTAAEKREIVENAFSNRTVVGRNVDFEPYQWLQPDRLTQGVLSGALCRDTYRTGIAEHCHAPLSKLLNIKRKRCNDKNSPMRA</sequence>
<dbReference type="AlphaFoldDB" id="A0A8J7WGF0"/>
<dbReference type="InterPro" id="IPR025827">
    <property type="entry name" value="Zn_ribbon_recom_dom"/>
</dbReference>
<evidence type="ECO:0000313" key="2">
    <source>
        <dbReference type="EMBL" id="MBS0125969.1"/>
    </source>
</evidence>
<dbReference type="Proteomes" id="UP000681356">
    <property type="component" value="Unassembled WGS sequence"/>
</dbReference>
<organism evidence="2 3">
    <name type="scientific">Thetidibacter halocola</name>
    <dbReference type="NCBI Taxonomy" id="2827239"/>
    <lineage>
        <taxon>Bacteria</taxon>
        <taxon>Pseudomonadati</taxon>
        <taxon>Pseudomonadota</taxon>
        <taxon>Alphaproteobacteria</taxon>
        <taxon>Rhodobacterales</taxon>
        <taxon>Roseobacteraceae</taxon>
        <taxon>Thetidibacter</taxon>
    </lineage>
</organism>
<dbReference type="Pfam" id="PF13408">
    <property type="entry name" value="Zn_ribbon_recom"/>
    <property type="match status" value="1"/>
</dbReference>
<feature type="domain" description="Recombinase zinc beta ribbon" evidence="1">
    <location>
        <begin position="19"/>
        <end position="67"/>
    </location>
</feature>
<dbReference type="EMBL" id="JAGTUU010000007">
    <property type="protein sequence ID" value="MBS0125969.1"/>
    <property type="molecule type" value="Genomic_DNA"/>
</dbReference>
<dbReference type="RefSeq" id="WP_212537931.1">
    <property type="nucleotide sequence ID" value="NZ_JAGTUU010000007.1"/>
</dbReference>
<name>A0A8J7WGF0_9RHOB</name>